<dbReference type="Pfam" id="PF07687">
    <property type="entry name" value="M20_dimer"/>
    <property type="match status" value="1"/>
</dbReference>
<dbReference type="EMBL" id="SAYW01000001">
    <property type="protein sequence ID" value="RWU10772.1"/>
    <property type="molecule type" value="Genomic_DNA"/>
</dbReference>
<feature type="binding site" evidence="2">
    <location>
        <position position="109"/>
    </location>
    <ligand>
        <name>Mn(2+)</name>
        <dbReference type="ChEBI" id="CHEBI:29035"/>
        <label>2</label>
    </ligand>
</feature>
<dbReference type="NCBIfam" id="TIGR01891">
    <property type="entry name" value="amidohydrolases"/>
    <property type="match status" value="1"/>
</dbReference>
<feature type="binding site" evidence="2">
    <location>
        <position position="175"/>
    </location>
    <ligand>
        <name>Mn(2+)</name>
        <dbReference type="ChEBI" id="CHEBI:29035"/>
        <label>2</label>
    </ligand>
</feature>
<dbReference type="Proteomes" id="UP000284120">
    <property type="component" value="Unassembled WGS sequence"/>
</dbReference>
<dbReference type="SUPFAM" id="SSF55031">
    <property type="entry name" value="Bacterial exopeptidase dimerisation domain"/>
    <property type="match status" value="1"/>
</dbReference>
<dbReference type="InterPro" id="IPR017439">
    <property type="entry name" value="Amidohydrolase"/>
</dbReference>
<comment type="cofactor">
    <cofactor evidence="2">
        <name>Mn(2+)</name>
        <dbReference type="ChEBI" id="CHEBI:29035"/>
    </cofactor>
    <text evidence="2">The Mn(2+) ion enhances activity.</text>
</comment>
<feature type="binding site" evidence="2">
    <location>
        <position position="374"/>
    </location>
    <ligand>
        <name>Mn(2+)</name>
        <dbReference type="ChEBI" id="CHEBI:29035"/>
        <label>2</label>
    </ligand>
</feature>
<dbReference type="FunFam" id="3.30.70.360:FF:000001">
    <property type="entry name" value="N-acetyldiaminopimelate deacetylase"/>
    <property type="match status" value="1"/>
</dbReference>
<dbReference type="PANTHER" id="PTHR11014">
    <property type="entry name" value="PEPTIDASE M20 FAMILY MEMBER"/>
    <property type="match status" value="1"/>
</dbReference>
<dbReference type="RefSeq" id="WP_113646254.1">
    <property type="nucleotide sequence ID" value="NZ_QMHN01000001.1"/>
</dbReference>
<sequence>MEKAALLAKVTEKTQQLYPQVVAYRRHLHQNPELSFEEYQTSAYIKSQLQLMGIDFEEVLTTGIVAWIEGKAGESTKTIVLRADMDALPIKEENKLDFSSQTEGVMHACGHDFHTANLLGVAHILKSLAHEFSGKVLLLFQPAEERIPGGAKGIIDSGILDRLGNHNIAAVLGLHVSPQLKTGQIGVCAGRFMASSDEIYLKIKGKGGHAAEPHRAIDPIMVAVQVLSSLQHIVSRKANPSIPSVLTFGKIIGNGAANVIPEEVSLEGTFRTMDENWRAEALQHLKLMVKQSTQMLGAQAELEIRNGYPVLLNNEALSIWFKEQMAQYLGSESVQEIPQWMAAEDFAYYSHCYPALFFLVGIKNEQQRLQYGLHNAKFDLDEQAFLNAMQAMALSALTFLGGNNE</sequence>
<dbReference type="AlphaFoldDB" id="A0A3S3PDX3"/>
<dbReference type="OrthoDB" id="9776731at2"/>
<dbReference type="InterPro" id="IPR036264">
    <property type="entry name" value="Bact_exopeptidase_dim_dom"/>
</dbReference>
<dbReference type="GO" id="GO:0046872">
    <property type="term" value="F:metal ion binding"/>
    <property type="evidence" value="ECO:0007669"/>
    <property type="project" value="UniProtKB-KW"/>
</dbReference>
<feature type="binding site" evidence="2">
    <location>
        <position position="145"/>
    </location>
    <ligand>
        <name>Mn(2+)</name>
        <dbReference type="ChEBI" id="CHEBI:29035"/>
        <label>2</label>
    </ligand>
</feature>
<dbReference type="InterPro" id="IPR002933">
    <property type="entry name" value="Peptidase_M20"/>
</dbReference>
<organism evidence="4 5">
    <name type="scientific">Pedobacter chitinilyticus</name>
    <dbReference type="NCBI Taxonomy" id="2233776"/>
    <lineage>
        <taxon>Bacteria</taxon>
        <taxon>Pseudomonadati</taxon>
        <taxon>Bacteroidota</taxon>
        <taxon>Sphingobacteriia</taxon>
        <taxon>Sphingobacteriales</taxon>
        <taxon>Sphingobacteriaceae</taxon>
        <taxon>Pedobacter</taxon>
    </lineage>
</organism>
<evidence type="ECO:0000256" key="2">
    <source>
        <dbReference type="PIRSR" id="PIRSR005962-1"/>
    </source>
</evidence>
<keyword evidence="1 4" id="KW-0378">Hydrolase</keyword>
<accession>A0A3S3PDX3</accession>
<evidence type="ECO:0000313" key="4">
    <source>
        <dbReference type="EMBL" id="RWU10772.1"/>
    </source>
</evidence>
<dbReference type="PANTHER" id="PTHR11014:SF63">
    <property type="entry name" value="METALLOPEPTIDASE, PUTATIVE (AFU_ORTHOLOGUE AFUA_6G09600)-RELATED"/>
    <property type="match status" value="1"/>
</dbReference>
<keyword evidence="2" id="KW-0479">Metal-binding</keyword>
<dbReference type="SUPFAM" id="SSF53187">
    <property type="entry name" value="Zn-dependent exopeptidases"/>
    <property type="match status" value="1"/>
</dbReference>
<feature type="domain" description="Peptidase M20 dimerisation" evidence="3">
    <location>
        <begin position="200"/>
        <end position="290"/>
    </location>
</feature>
<dbReference type="Pfam" id="PF01546">
    <property type="entry name" value="Peptidase_M20"/>
    <property type="match status" value="1"/>
</dbReference>
<feature type="binding site" evidence="2">
    <location>
        <position position="111"/>
    </location>
    <ligand>
        <name>Mn(2+)</name>
        <dbReference type="ChEBI" id="CHEBI:29035"/>
        <label>2</label>
    </ligand>
</feature>
<dbReference type="PIRSF" id="PIRSF005962">
    <property type="entry name" value="Pept_M20D_amidohydro"/>
    <property type="match status" value="1"/>
</dbReference>
<gene>
    <name evidence="4" type="ORF">DPV69_05435</name>
</gene>
<proteinExistence type="predicted"/>
<keyword evidence="5" id="KW-1185">Reference proteome</keyword>
<name>A0A3S3PDX3_9SPHI</name>
<dbReference type="GO" id="GO:0019877">
    <property type="term" value="P:diaminopimelate biosynthetic process"/>
    <property type="evidence" value="ECO:0007669"/>
    <property type="project" value="UniProtKB-ARBA"/>
</dbReference>
<evidence type="ECO:0000313" key="5">
    <source>
        <dbReference type="Proteomes" id="UP000284120"/>
    </source>
</evidence>
<protein>
    <submittedName>
        <fullName evidence="4">Amidohydrolase</fullName>
    </submittedName>
</protein>
<dbReference type="Gene3D" id="3.40.630.10">
    <property type="entry name" value="Zn peptidases"/>
    <property type="match status" value="1"/>
</dbReference>
<dbReference type="GO" id="GO:0050118">
    <property type="term" value="F:N-acetyldiaminopimelate deacetylase activity"/>
    <property type="evidence" value="ECO:0007669"/>
    <property type="project" value="UniProtKB-ARBA"/>
</dbReference>
<reference evidence="4 5" key="1">
    <citation type="submission" date="2018-06" db="EMBL/GenBank/DDBJ databases">
        <title>Pedobacter endophyticus sp. nov., an endophytic bacterium isolated from a leaf of Triticum aestivum.</title>
        <authorList>
            <person name="Zhang L."/>
        </authorList>
    </citation>
    <scope>NUCLEOTIDE SEQUENCE [LARGE SCALE GENOMIC DNA]</scope>
    <source>
        <strain evidence="4 5">CM134L-2</strain>
    </source>
</reference>
<comment type="caution">
    <text evidence="4">The sequence shown here is derived from an EMBL/GenBank/DDBJ whole genome shotgun (WGS) entry which is preliminary data.</text>
</comment>
<evidence type="ECO:0000256" key="1">
    <source>
        <dbReference type="ARBA" id="ARBA00022801"/>
    </source>
</evidence>
<dbReference type="InterPro" id="IPR011650">
    <property type="entry name" value="Peptidase_M20_dimer"/>
</dbReference>
<keyword evidence="2" id="KW-0464">Manganese</keyword>
<dbReference type="Gene3D" id="3.30.70.360">
    <property type="match status" value="1"/>
</dbReference>
<evidence type="ECO:0000259" key="3">
    <source>
        <dbReference type="Pfam" id="PF07687"/>
    </source>
</evidence>